<organism evidence="3 4">
    <name type="scientific">Capnocytophaga canis</name>
    <dbReference type="NCBI Taxonomy" id="1848903"/>
    <lineage>
        <taxon>Bacteria</taxon>
        <taxon>Pseudomonadati</taxon>
        <taxon>Bacteroidota</taxon>
        <taxon>Flavobacteriia</taxon>
        <taxon>Flavobacteriales</taxon>
        <taxon>Flavobacteriaceae</taxon>
        <taxon>Capnocytophaga</taxon>
    </lineage>
</organism>
<dbReference type="Gene3D" id="2.180.10.10">
    <property type="entry name" value="RHS repeat-associated core"/>
    <property type="match status" value="1"/>
</dbReference>
<gene>
    <name evidence="3" type="ORF">CKY20_10930</name>
</gene>
<dbReference type="EMBL" id="NSDI01000014">
    <property type="protein sequence ID" value="RIY35308.1"/>
    <property type="molecule type" value="Genomic_DNA"/>
</dbReference>
<sequence length="312" mass="35404">MLKAVQRPDGSVITFKYDAFGRRISKKYLRREFLYIWDKNVPLHEIQKEELCEDNIITWIFDGFTPTAKLINGKAYSIISDHIGTPILAVDTNGVKVWERELDIYGRVRKEFTSDDVKDRRCGFMPFLYAGQYYDKETELAYNRFRYYSPDIGVYISQDPIGLWGGDNLYAYVHNSNLLIDVLGLAGAKIATLTLTNGNVYEATSGGKNTLTTDKIFDEIVVKAAEKANEIEKARYYGECAEINAIKKALSEGETLKTLEDSTMNTRFNKNRKEKVNMKAAKKGDPAEACECCKIVLQELSITDKNKGCGNR</sequence>
<dbReference type="InterPro" id="IPR022385">
    <property type="entry name" value="Rhs_assc_core"/>
</dbReference>
<reference evidence="3 4" key="1">
    <citation type="submission" date="2017-08" db="EMBL/GenBank/DDBJ databases">
        <title>Capnocytophaga canis 17-158 assembly.</title>
        <authorList>
            <person name="Gulvik C.A."/>
        </authorList>
    </citation>
    <scope>NUCLEOTIDE SEQUENCE [LARGE SCALE GENOMIC DNA]</scope>
    <source>
        <strain evidence="3 4">17-158</strain>
    </source>
</reference>
<proteinExistence type="predicted"/>
<dbReference type="InterPro" id="IPR056823">
    <property type="entry name" value="TEN-like_YD-shell"/>
</dbReference>
<comment type="caution">
    <text evidence="3">The sequence shown here is derived from an EMBL/GenBank/DDBJ whole genome shotgun (WGS) entry which is preliminary data.</text>
</comment>
<evidence type="ECO:0000259" key="2">
    <source>
        <dbReference type="Pfam" id="PF25023"/>
    </source>
</evidence>
<dbReference type="AlphaFoldDB" id="A0A3A1YDU0"/>
<keyword evidence="1" id="KW-0677">Repeat</keyword>
<accession>A0A3A1YDU0</accession>
<dbReference type="NCBIfam" id="TIGR03696">
    <property type="entry name" value="Rhs_assc_core"/>
    <property type="match status" value="1"/>
</dbReference>
<dbReference type="PRINTS" id="PR00394">
    <property type="entry name" value="RHSPROTEIN"/>
</dbReference>
<feature type="domain" description="Teneurin-like YD-shell" evidence="2">
    <location>
        <begin position="2"/>
        <end position="159"/>
    </location>
</feature>
<protein>
    <recommendedName>
        <fullName evidence="2">Teneurin-like YD-shell domain-containing protein</fullName>
    </recommendedName>
</protein>
<name>A0A3A1YDU0_9FLAO</name>
<evidence type="ECO:0000256" key="1">
    <source>
        <dbReference type="ARBA" id="ARBA00022737"/>
    </source>
</evidence>
<evidence type="ECO:0000313" key="4">
    <source>
        <dbReference type="Proteomes" id="UP000265497"/>
    </source>
</evidence>
<dbReference type="PANTHER" id="PTHR32305">
    <property type="match status" value="1"/>
</dbReference>
<dbReference type="PANTHER" id="PTHR32305:SF15">
    <property type="entry name" value="PROTEIN RHSA-RELATED"/>
    <property type="match status" value="1"/>
</dbReference>
<dbReference type="InterPro" id="IPR050708">
    <property type="entry name" value="T6SS_VgrG/RHS"/>
</dbReference>
<evidence type="ECO:0000313" key="3">
    <source>
        <dbReference type="EMBL" id="RIY35308.1"/>
    </source>
</evidence>
<dbReference type="Pfam" id="PF25023">
    <property type="entry name" value="TEN_YD-shell"/>
    <property type="match status" value="1"/>
</dbReference>
<dbReference type="Proteomes" id="UP000265497">
    <property type="component" value="Unassembled WGS sequence"/>
</dbReference>